<keyword evidence="4" id="KW-1185">Reference proteome</keyword>
<dbReference type="InterPro" id="IPR028171">
    <property type="entry name" value="Codanin-1_C"/>
</dbReference>
<feature type="compositionally biased region" description="Polar residues" evidence="1">
    <location>
        <begin position="297"/>
        <end position="315"/>
    </location>
</feature>
<dbReference type="PANTHER" id="PTHR28678">
    <property type="entry name" value="CODANIN-1"/>
    <property type="match status" value="1"/>
</dbReference>
<evidence type="ECO:0000313" key="3">
    <source>
        <dbReference type="EnsemblMetazoa" id="ENSAATROPP015466"/>
    </source>
</evidence>
<dbReference type="GO" id="GO:0006325">
    <property type="term" value="P:chromatin organization"/>
    <property type="evidence" value="ECO:0007669"/>
    <property type="project" value="TreeGrafter"/>
</dbReference>
<dbReference type="InterPro" id="IPR040031">
    <property type="entry name" value="Codanin-1"/>
</dbReference>
<feature type="region of interest" description="Disordered" evidence="1">
    <location>
        <begin position="1238"/>
        <end position="1261"/>
    </location>
</feature>
<feature type="region of interest" description="Disordered" evidence="1">
    <location>
        <begin position="331"/>
        <end position="367"/>
    </location>
</feature>
<dbReference type="Proteomes" id="UP000075880">
    <property type="component" value="Unassembled WGS sequence"/>
</dbReference>
<dbReference type="PANTHER" id="PTHR28678:SF1">
    <property type="entry name" value="CODANIN-1"/>
    <property type="match status" value="1"/>
</dbReference>
<feature type="domain" description="Codanin-1 C-terminal" evidence="2">
    <location>
        <begin position="1002"/>
        <end position="1139"/>
    </location>
</feature>
<reference evidence="3" key="1">
    <citation type="submission" date="2024-04" db="UniProtKB">
        <authorList>
            <consortium name="EnsemblMetazoa"/>
        </authorList>
    </citation>
    <scope>IDENTIFICATION</scope>
    <source>
        <strain evidence="3">EBRO</strain>
    </source>
</reference>
<protein>
    <recommendedName>
        <fullName evidence="2">Codanin-1 C-terminal domain-containing protein</fullName>
    </recommendedName>
</protein>
<dbReference type="EnsemblMetazoa" id="ENSAATROPT017510">
    <property type="protein sequence ID" value="ENSAATROPP015466"/>
    <property type="gene ID" value="ENSAATROPG014311"/>
</dbReference>
<dbReference type="Pfam" id="PF15296">
    <property type="entry name" value="Codanin-1_C"/>
    <property type="match status" value="1"/>
</dbReference>
<evidence type="ECO:0000259" key="2">
    <source>
        <dbReference type="Pfam" id="PF15296"/>
    </source>
</evidence>
<evidence type="ECO:0000256" key="1">
    <source>
        <dbReference type="SAM" id="MobiDB-lite"/>
    </source>
</evidence>
<dbReference type="GO" id="GO:0005634">
    <property type="term" value="C:nucleus"/>
    <property type="evidence" value="ECO:0007669"/>
    <property type="project" value="TreeGrafter"/>
</dbReference>
<feature type="region of interest" description="Disordered" evidence="1">
    <location>
        <begin position="1066"/>
        <end position="1086"/>
    </location>
</feature>
<feature type="compositionally biased region" description="Polar residues" evidence="1">
    <location>
        <begin position="229"/>
        <end position="261"/>
    </location>
</feature>
<name>A0AAG5DWE1_ANOAO</name>
<organism evidence="3 4">
    <name type="scientific">Anopheles atroparvus</name>
    <name type="common">European mosquito</name>
    <dbReference type="NCBI Taxonomy" id="41427"/>
    <lineage>
        <taxon>Eukaryota</taxon>
        <taxon>Metazoa</taxon>
        <taxon>Ecdysozoa</taxon>
        <taxon>Arthropoda</taxon>
        <taxon>Hexapoda</taxon>
        <taxon>Insecta</taxon>
        <taxon>Pterygota</taxon>
        <taxon>Neoptera</taxon>
        <taxon>Endopterygota</taxon>
        <taxon>Diptera</taxon>
        <taxon>Nematocera</taxon>
        <taxon>Culicoidea</taxon>
        <taxon>Culicidae</taxon>
        <taxon>Anophelinae</taxon>
        <taxon>Anopheles</taxon>
    </lineage>
</organism>
<feature type="region of interest" description="Disordered" evidence="1">
    <location>
        <begin position="218"/>
        <end position="315"/>
    </location>
</feature>
<accession>A0AAG5DWE1</accession>
<evidence type="ECO:0000313" key="4">
    <source>
        <dbReference type="Proteomes" id="UP000075880"/>
    </source>
</evidence>
<sequence length="1518" mass="168944">MNEAILRELVAADIPQSIDFCDWFLQYFKKHEPQQRSIESFANYFIGFIRAQTEDPFKYAAPAKCDTPKKVPSFAGEATDLLRKSSIIDGSDYAASGVPNSTSTPVAEGRSLGEPDTTGSPRGHLIARQLFDHGGPPNAGYDDDDKDGHWAGSTGTTPKRCPVQGPQVNGFSTPSTSHRQSAGGSLRLTGDAIYSTPPPPVANGARVGATMLSITSTPVHSRGKLSAHYGSSSRNGSLEVSHPSPSAANGSQFRSTEVSGTSDGGGRRSKTGSPCLGDFIVTHSMKSQKSVRRSPLTGGNLSSEPGGNSSSATHNSSIFHELDFPQLSVTSTPQKDHTAEEDNAQGLKQRSSIVGRSEQPDATPTGKKAIIRRRIAPTTVSRTVSGRHDFTSSSLRSENNLVSIESVEEEATMHDPRGMLRHLKDEIRTDFEAEQAQLQRVVRAKHSLQSSFGQLEPISPSVEPLATQQAIGEPEGVELLVVEIGKVTQKATINRLVGVYTLLMDLNLVPNVLNELACLINLVSMERRIPLDATLNATDLSNVLRNPHNRVYFATEVLYRQRLLLALLDSTSLRVVVENEQLAALQPTLNRFLRDALDQKMKLEKASLQQAANSSDLLANSSITNVFYQQENDTKDNFPSVKEFGAFNKQRDSFYTILRIWETEHLSPNWEFETKLGPKVRAMLDILQHPINMAHLAKLFSAQLIISSNFDNSTSELQIALPSIDLAKLSKLRQRLVAPSIFSTQYLFPGSQTFYRDFIVASENHPMFIEQLKPVLIHELLQMNGSSYDIFSIGDEKCKNRTEYVVRPETIATMRVLAKFLGFIVARPFQYEGCRSTIVENRQIELRNTLLPLFDVKPIVLRSVVDRKLVITVPWLVQYLSMLDAVTLRLRYYEELFHMLRDIYQATALCGSSSNRHLFVVPTSKFIVRSCLDWLFDQANVPEEYFSSPRLLDGNPDGLVHVEQLAMQRFGVSEQLSEKSSNVSIVANRRSSKTIEAPIVFNPLLETVLSAACPFLADFRVSVMPSKVEKVVSRSGRYRHITTRFSGVVTPQGTSANESSIMETGANVSSKSGGLSGHNHSKSGPANAQSRLVEAFLQSQSHSVRRIVEFIVERTTSAVIKDFQMMYLLPEKKAVTDQIVAVRGPNVHRVKQRIYAICNEALSGINGTWESNVPKMLNKRITDSLDALLPAETIVAVSTTCKDIALEKCLQKINEWRQSHMSDIELFCRNVQSEAESIMRSQQHSKDQQQQADKTASAGGNQTNLTISANSAIMPSVLYAKLQLLVNYAASRPTLLTSDELAQWLAQTLIFLDDPEHTMTPSMDRMLGHMLLQLFLLLIKSRCDLSVPDLLQAAIKVWKHPKLAKHCSPPLREQEETSSIPVSPSHERSFVYPAQIEQLRQKQRQQDENYIFSHVISNRIIRLLEENPNPSTNYDSYAEFITVLLDAELITINLLNEQFVTIFNEEWPKPILDRISGVINRVLHKNGHAKRPGHSIDDSQSEMFMELLSDLARDITDF</sequence>
<proteinExistence type="predicted"/>
<feature type="region of interest" description="Disordered" evidence="1">
    <location>
        <begin position="93"/>
        <end position="205"/>
    </location>
</feature>
<feature type="compositionally biased region" description="Polar residues" evidence="1">
    <location>
        <begin position="166"/>
        <end position="183"/>
    </location>
</feature>